<protein>
    <recommendedName>
        <fullName evidence="4">PEP-CTERM protein-sorting domain-containing protein</fullName>
    </recommendedName>
</protein>
<dbReference type="NCBIfam" id="TIGR02595">
    <property type="entry name" value="PEP_CTERM"/>
    <property type="match status" value="1"/>
</dbReference>
<accession>A0A517MUT3</accession>
<dbReference type="AlphaFoldDB" id="A0A517MUT3"/>
<dbReference type="RefSeq" id="WP_145059726.1">
    <property type="nucleotide sequence ID" value="NZ_CP036263.1"/>
</dbReference>
<organism evidence="2 3">
    <name type="scientific">Adhaeretor mobilis</name>
    <dbReference type="NCBI Taxonomy" id="1930276"/>
    <lineage>
        <taxon>Bacteria</taxon>
        <taxon>Pseudomonadati</taxon>
        <taxon>Planctomycetota</taxon>
        <taxon>Planctomycetia</taxon>
        <taxon>Pirellulales</taxon>
        <taxon>Lacipirellulaceae</taxon>
        <taxon>Adhaeretor</taxon>
    </lineage>
</organism>
<evidence type="ECO:0000256" key="1">
    <source>
        <dbReference type="SAM" id="SignalP"/>
    </source>
</evidence>
<evidence type="ECO:0000313" key="2">
    <source>
        <dbReference type="EMBL" id="QDS98547.1"/>
    </source>
</evidence>
<gene>
    <name evidence="2" type="ORF">HG15A2_18280</name>
</gene>
<feature type="signal peptide" evidence="1">
    <location>
        <begin position="1"/>
        <end position="23"/>
    </location>
</feature>
<dbReference type="OrthoDB" id="6399390at2"/>
<sequence precursor="true">MPTLRCLTLSLATSVLLAVPAPAQVGPSGPITSGFGVRAGASNYQNCPSYCSGAVEFANDGGEFAPAASVSESTYGTMRASGYYSAADTYLPVLKAYAQASPSGGGGASASGIQGFTYEGAGPKEITLNYMLDAVVDPGTGEASATARVGAYLGTNVEFYTDFGTLFFEVVPEEQHLGMTSTYINTVGDHSEPGELVFTVNPGDNFYVIAGLSTSVRRSGLANAENTFTASFADATGLTAANPVSVPEPTTATLLAIATLALVRRRRTV</sequence>
<reference evidence="2 3" key="1">
    <citation type="submission" date="2019-02" db="EMBL/GenBank/DDBJ databases">
        <title>Deep-cultivation of Planctomycetes and their phenomic and genomic characterization uncovers novel biology.</title>
        <authorList>
            <person name="Wiegand S."/>
            <person name="Jogler M."/>
            <person name="Boedeker C."/>
            <person name="Pinto D."/>
            <person name="Vollmers J."/>
            <person name="Rivas-Marin E."/>
            <person name="Kohn T."/>
            <person name="Peeters S.H."/>
            <person name="Heuer A."/>
            <person name="Rast P."/>
            <person name="Oberbeckmann S."/>
            <person name="Bunk B."/>
            <person name="Jeske O."/>
            <person name="Meyerdierks A."/>
            <person name="Storesund J.E."/>
            <person name="Kallscheuer N."/>
            <person name="Luecker S."/>
            <person name="Lage O.M."/>
            <person name="Pohl T."/>
            <person name="Merkel B.J."/>
            <person name="Hornburger P."/>
            <person name="Mueller R.-W."/>
            <person name="Bruemmer F."/>
            <person name="Labrenz M."/>
            <person name="Spormann A.M."/>
            <person name="Op den Camp H."/>
            <person name="Overmann J."/>
            <person name="Amann R."/>
            <person name="Jetten M.S.M."/>
            <person name="Mascher T."/>
            <person name="Medema M.H."/>
            <person name="Devos D.P."/>
            <person name="Kaster A.-K."/>
            <person name="Ovreas L."/>
            <person name="Rohde M."/>
            <person name="Galperin M.Y."/>
            <person name="Jogler C."/>
        </authorList>
    </citation>
    <scope>NUCLEOTIDE SEQUENCE [LARGE SCALE GENOMIC DNA]</scope>
    <source>
        <strain evidence="2 3">HG15A2</strain>
    </source>
</reference>
<evidence type="ECO:0008006" key="4">
    <source>
        <dbReference type="Google" id="ProtNLM"/>
    </source>
</evidence>
<dbReference type="InterPro" id="IPR013424">
    <property type="entry name" value="Ice-binding_C"/>
</dbReference>
<keyword evidence="1" id="KW-0732">Signal</keyword>
<dbReference type="EMBL" id="CP036263">
    <property type="protein sequence ID" value="QDS98547.1"/>
    <property type="molecule type" value="Genomic_DNA"/>
</dbReference>
<proteinExistence type="predicted"/>
<keyword evidence="3" id="KW-1185">Reference proteome</keyword>
<dbReference type="Proteomes" id="UP000319852">
    <property type="component" value="Chromosome"/>
</dbReference>
<dbReference type="KEGG" id="amob:HG15A2_18280"/>
<evidence type="ECO:0000313" key="3">
    <source>
        <dbReference type="Proteomes" id="UP000319852"/>
    </source>
</evidence>
<name>A0A517MUT3_9BACT</name>
<feature type="chain" id="PRO_5022216478" description="PEP-CTERM protein-sorting domain-containing protein" evidence="1">
    <location>
        <begin position="24"/>
        <end position="269"/>
    </location>
</feature>